<dbReference type="SMART" id="SM00895">
    <property type="entry name" value="FCD"/>
    <property type="match status" value="1"/>
</dbReference>
<dbReference type="PRINTS" id="PR00035">
    <property type="entry name" value="HTHGNTR"/>
</dbReference>
<dbReference type="Pfam" id="PF07729">
    <property type="entry name" value="FCD"/>
    <property type="match status" value="1"/>
</dbReference>
<evidence type="ECO:0000256" key="3">
    <source>
        <dbReference type="ARBA" id="ARBA00023163"/>
    </source>
</evidence>
<dbReference type="SUPFAM" id="SSF46785">
    <property type="entry name" value="Winged helix' DNA-binding domain"/>
    <property type="match status" value="1"/>
</dbReference>
<gene>
    <name evidence="5" type="ORF">Athai_60740</name>
</gene>
<dbReference type="InterPro" id="IPR036390">
    <property type="entry name" value="WH_DNA-bd_sf"/>
</dbReference>
<reference evidence="5 6" key="1">
    <citation type="submission" date="2020-08" db="EMBL/GenBank/DDBJ databases">
        <title>Whole genome shotgun sequence of Actinocatenispora thailandica NBRC 105041.</title>
        <authorList>
            <person name="Komaki H."/>
            <person name="Tamura T."/>
        </authorList>
    </citation>
    <scope>NUCLEOTIDE SEQUENCE [LARGE SCALE GENOMIC DNA]</scope>
    <source>
        <strain evidence="5 6">NBRC 105041</strain>
    </source>
</reference>
<dbReference type="EMBL" id="AP023355">
    <property type="protein sequence ID" value="BCJ38571.1"/>
    <property type="molecule type" value="Genomic_DNA"/>
</dbReference>
<dbReference type="InterPro" id="IPR000524">
    <property type="entry name" value="Tscrpt_reg_HTH_GntR"/>
</dbReference>
<dbReference type="PROSITE" id="PS50949">
    <property type="entry name" value="HTH_GNTR"/>
    <property type="match status" value="1"/>
</dbReference>
<dbReference type="Proteomes" id="UP000611640">
    <property type="component" value="Chromosome"/>
</dbReference>
<dbReference type="AlphaFoldDB" id="A0A7R7I0G6"/>
<dbReference type="SMART" id="SM00345">
    <property type="entry name" value="HTH_GNTR"/>
    <property type="match status" value="1"/>
</dbReference>
<sequence>MSATRPRSAAEQAHESIRAGIVDGTYPPGMLLSENDLAAALGVSRTPVRSALARLREDGWVTIYPQRGALVNSLTPRELKDLADARLTLETSGVSRTDASQRQTIADQLERLVDQQRRALQRRRVGDFIELTVKFHSSFVEAGDNTYLIGLNRRLSDRQRQLLHAQQEHLLARAEHLIDEHQQLVGALRHGDVAAFADTLRRHLTETHGPVLGPA</sequence>
<keyword evidence="3" id="KW-0804">Transcription</keyword>
<keyword evidence="1" id="KW-0805">Transcription regulation</keyword>
<organism evidence="5 6">
    <name type="scientific">Actinocatenispora thailandica</name>
    <dbReference type="NCBI Taxonomy" id="227318"/>
    <lineage>
        <taxon>Bacteria</taxon>
        <taxon>Bacillati</taxon>
        <taxon>Actinomycetota</taxon>
        <taxon>Actinomycetes</taxon>
        <taxon>Micromonosporales</taxon>
        <taxon>Micromonosporaceae</taxon>
        <taxon>Actinocatenispora</taxon>
    </lineage>
</organism>
<evidence type="ECO:0000259" key="4">
    <source>
        <dbReference type="PROSITE" id="PS50949"/>
    </source>
</evidence>
<dbReference type="CDD" id="cd07377">
    <property type="entry name" value="WHTH_GntR"/>
    <property type="match status" value="1"/>
</dbReference>
<feature type="domain" description="HTH gntR-type" evidence="4">
    <location>
        <begin position="7"/>
        <end position="74"/>
    </location>
</feature>
<dbReference type="RefSeq" id="WP_203964585.1">
    <property type="nucleotide sequence ID" value="NZ_AP023355.1"/>
</dbReference>
<keyword evidence="6" id="KW-1185">Reference proteome</keyword>
<dbReference type="Pfam" id="PF00392">
    <property type="entry name" value="GntR"/>
    <property type="match status" value="1"/>
</dbReference>
<dbReference type="KEGG" id="atl:Athai_60740"/>
<name>A0A7R7I0G6_9ACTN</name>
<dbReference type="GO" id="GO:0003700">
    <property type="term" value="F:DNA-binding transcription factor activity"/>
    <property type="evidence" value="ECO:0007669"/>
    <property type="project" value="InterPro"/>
</dbReference>
<evidence type="ECO:0000313" key="5">
    <source>
        <dbReference type="EMBL" id="BCJ38571.1"/>
    </source>
</evidence>
<dbReference type="InterPro" id="IPR011711">
    <property type="entry name" value="GntR_C"/>
</dbReference>
<dbReference type="Gene3D" id="1.20.120.530">
    <property type="entry name" value="GntR ligand-binding domain-like"/>
    <property type="match status" value="1"/>
</dbReference>
<dbReference type="Gene3D" id="1.10.10.10">
    <property type="entry name" value="Winged helix-like DNA-binding domain superfamily/Winged helix DNA-binding domain"/>
    <property type="match status" value="1"/>
</dbReference>
<dbReference type="SUPFAM" id="SSF48008">
    <property type="entry name" value="GntR ligand-binding domain-like"/>
    <property type="match status" value="1"/>
</dbReference>
<proteinExistence type="predicted"/>
<accession>A0A7R7I0G6</accession>
<evidence type="ECO:0000313" key="6">
    <source>
        <dbReference type="Proteomes" id="UP000611640"/>
    </source>
</evidence>
<dbReference type="GO" id="GO:0003677">
    <property type="term" value="F:DNA binding"/>
    <property type="evidence" value="ECO:0007669"/>
    <property type="project" value="UniProtKB-KW"/>
</dbReference>
<evidence type="ECO:0000256" key="2">
    <source>
        <dbReference type="ARBA" id="ARBA00023125"/>
    </source>
</evidence>
<dbReference type="InterPro" id="IPR036388">
    <property type="entry name" value="WH-like_DNA-bd_sf"/>
</dbReference>
<evidence type="ECO:0000256" key="1">
    <source>
        <dbReference type="ARBA" id="ARBA00023015"/>
    </source>
</evidence>
<protein>
    <submittedName>
        <fullName evidence="5">GntR family transcriptional regulator</fullName>
    </submittedName>
</protein>
<dbReference type="PANTHER" id="PTHR43537">
    <property type="entry name" value="TRANSCRIPTIONAL REGULATOR, GNTR FAMILY"/>
    <property type="match status" value="1"/>
</dbReference>
<keyword evidence="2" id="KW-0238">DNA-binding</keyword>
<dbReference type="PANTHER" id="PTHR43537:SF5">
    <property type="entry name" value="UXU OPERON TRANSCRIPTIONAL REGULATOR"/>
    <property type="match status" value="1"/>
</dbReference>
<dbReference type="InterPro" id="IPR008920">
    <property type="entry name" value="TF_FadR/GntR_C"/>
</dbReference>